<dbReference type="Proteomes" id="UP001176961">
    <property type="component" value="Unassembled WGS sequence"/>
</dbReference>
<evidence type="ECO:0000313" key="3">
    <source>
        <dbReference type="Proteomes" id="UP001176961"/>
    </source>
</evidence>
<dbReference type="AlphaFoldDB" id="A0AA36HEU9"/>
<sequence>MEKEIATKTEQLKKLEGQVDAATGKLQKFTEDQEIMDEQYREIYHRNKRLELKLRQRVDELDDVEKMKNTYISLHKFMTHEVVYDQQLEIQIWWDKEESLLELISQNKELAEAIHEKEASEAKSEQTLVQDLRDRLGVINKGFVEIVEEHWLHPQKSEIKIDYSPKKLRAQDMVSPFRVGRTVDARRLSVNDSYKNVENNLRKTVAKLNELWDQVHMSESARVARVGVAFGHITNLLSNMVASEENMVAAVGTDIENGLNKIDRMRSQLKMEPWENTEAPPGSIELAEPVFPYVCHFFMSVICKPKLYVGKPVVKLKSIEKELKKLTPLYETRKREQDQLLEQLTQLLNRLGIDDEIVTDENVSSSLDPDDENLQVIFKLDFTKEDVCFSETMMGSIETYHAQLKEMYCEHVQEKEFRWTELHAQLTELWDHCHVADIERTIPASYDPESHTEKDFEEMSNEICRLKCLYEARKEVCDVLTKWKDKWAEKISVEEKKKNVNYFQNCGRGNNVFLDAKVLLCALMAVWAVLGPTV</sequence>
<keyword evidence="3" id="KW-1185">Reference proteome</keyword>
<dbReference type="Gene3D" id="1.20.58.1520">
    <property type="match status" value="1"/>
</dbReference>
<comment type="caution">
    <text evidence="2">The sequence shown here is derived from an EMBL/GenBank/DDBJ whole genome shotgun (WGS) entry which is preliminary data.</text>
</comment>
<name>A0AA36HEU9_CYLNA</name>
<dbReference type="EMBL" id="CATQJL010000326">
    <property type="protein sequence ID" value="CAJ0608877.1"/>
    <property type="molecule type" value="Genomic_DNA"/>
</dbReference>
<feature type="coiled-coil region" evidence="1">
    <location>
        <begin position="5"/>
        <end position="67"/>
    </location>
</feature>
<evidence type="ECO:0000256" key="1">
    <source>
        <dbReference type="SAM" id="Coils"/>
    </source>
</evidence>
<proteinExistence type="predicted"/>
<reference evidence="2" key="1">
    <citation type="submission" date="2023-07" db="EMBL/GenBank/DDBJ databases">
        <authorList>
            <consortium name="CYATHOMIX"/>
        </authorList>
    </citation>
    <scope>NUCLEOTIDE SEQUENCE</scope>
    <source>
        <strain evidence="2">N/A</strain>
    </source>
</reference>
<evidence type="ECO:0000313" key="2">
    <source>
        <dbReference type="EMBL" id="CAJ0608877.1"/>
    </source>
</evidence>
<gene>
    <name evidence="2" type="ORF">CYNAS_LOCUS20860</name>
</gene>
<dbReference type="Pfam" id="PF03999">
    <property type="entry name" value="MAP65_ASE1"/>
    <property type="match status" value="1"/>
</dbReference>
<protein>
    <submittedName>
        <fullName evidence="2">Uncharacterized protein</fullName>
    </submittedName>
</protein>
<organism evidence="2 3">
    <name type="scientific">Cylicocyclus nassatus</name>
    <name type="common">Nematode worm</name>
    <dbReference type="NCBI Taxonomy" id="53992"/>
    <lineage>
        <taxon>Eukaryota</taxon>
        <taxon>Metazoa</taxon>
        <taxon>Ecdysozoa</taxon>
        <taxon>Nematoda</taxon>
        <taxon>Chromadorea</taxon>
        <taxon>Rhabditida</taxon>
        <taxon>Rhabditina</taxon>
        <taxon>Rhabditomorpha</taxon>
        <taxon>Strongyloidea</taxon>
        <taxon>Strongylidae</taxon>
        <taxon>Cylicocyclus</taxon>
    </lineage>
</organism>
<accession>A0AA36HEU9</accession>
<keyword evidence="1" id="KW-0175">Coiled coil</keyword>